<evidence type="ECO:0000313" key="7">
    <source>
        <dbReference type="Ensembl" id="ENSLOCP00000010805.1"/>
    </source>
</evidence>
<dbReference type="Ensembl" id="ENSLOCT00000010821.1">
    <property type="protein sequence ID" value="ENSLOCP00000010805.1"/>
    <property type="gene ID" value="ENSLOCG00000008879.1"/>
</dbReference>
<dbReference type="Proteomes" id="UP000018468">
    <property type="component" value="Linkage group LG13"/>
</dbReference>
<dbReference type="Pfam" id="PF13923">
    <property type="entry name" value="zf-C3HC4_2"/>
    <property type="match status" value="1"/>
</dbReference>
<dbReference type="SMART" id="SM00184">
    <property type="entry name" value="RING"/>
    <property type="match status" value="1"/>
</dbReference>
<dbReference type="InterPro" id="IPR013083">
    <property type="entry name" value="Znf_RING/FYVE/PHD"/>
</dbReference>
<dbReference type="HOGENOM" id="CLU_076732_2_0_1"/>
<dbReference type="InterPro" id="IPR017907">
    <property type="entry name" value="Znf_RING_CS"/>
</dbReference>
<organism evidence="7 8">
    <name type="scientific">Lepisosteus oculatus</name>
    <name type="common">Spotted gar</name>
    <dbReference type="NCBI Taxonomy" id="7918"/>
    <lineage>
        <taxon>Eukaryota</taxon>
        <taxon>Metazoa</taxon>
        <taxon>Chordata</taxon>
        <taxon>Craniata</taxon>
        <taxon>Vertebrata</taxon>
        <taxon>Euteleostomi</taxon>
        <taxon>Actinopterygii</taxon>
        <taxon>Neopterygii</taxon>
        <taxon>Holostei</taxon>
        <taxon>Semionotiformes</taxon>
        <taxon>Lepisosteidae</taxon>
        <taxon>Lepisosteus</taxon>
    </lineage>
</organism>
<dbReference type="InterPro" id="IPR013010">
    <property type="entry name" value="Znf_SIAH"/>
</dbReference>
<dbReference type="Bgee" id="ENSLOCG00000008879">
    <property type="expression patterns" value="Expressed in camera-type eye and 1 other cell type or tissue"/>
</dbReference>
<dbReference type="PROSITE" id="PS00518">
    <property type="entry name" value="ZF_RING_1"/>
    <property type="match status" value="1"/>
</dbReference>
<dbReference type="Gene3D" id="3.30.40.10">
    <property type="entry name" value="Zinc/RING finger domain, C3HC4 (zinc finger)"/>
    <property type="match status" value="2"/>
</dbReference>
<sequence>MSGGYDVEQFVETPDPDLVCTICRGVLRCPVRVACNHVFCKSCILQWLKRQESCPCCRKPVTASMMFVMYKLSKSISRLRVKCGNEASGCAATFPLADQHCHRSGCPFEPSACPHEGCGAQLP</sequence>
<dbReference type="AlphaFoldDB" id="W5MQZ6"/>
<keyword evidence="3" id="KW-0862">Zinc</keyword>
<dbReference type="PROSITE" id="PS50089">
    <property type="entry name" value="ZF_RING_2"/>
    <property type="match status" value="1"/>
</dbReference>
<dbReference type="EMBL" id="AHAT01013726">
    <property type="status" value="NOT_ANNOTATED_CDS"/>
    <property type="molecule type" value="Genomic_DNA"/>
</dbReference>
<dbReference type="InterPro" id="IPR001841">
    <property type="entry name" value="Znf_RING"/>
</dbReference>
<feature type="domain" description="SIAH-type" evidence="6">
    <location>
        <begin position="78"/>
        <end position="123"/>
    </location>
</feature>
<evidence type="ECO:0000259" key="5">
    <source>
        <dbReference type="PROSITE" id="PS50089"/>
    </source>
</evidence>
<dbReference type="GO" id="GO:0008270">
    <property type="term" value="F:zinc ion binding"/>
    <property type="evidence" value="ECO:0007669"/>
    <property type="project" value="UniProtKB-KW"/>
</dbReference>
<dbReference type="GeneTree" id="ENSGT00530000063647"/>
<accession>W5MQZ6</accession>
<evidence type="ECO:0000256" key="1">
    <source>
        <dbReference type="ARBA" id="ARBA00022723"/>
    </source>
</evidence>
<proteinExistence type="predicted"/>
<dbReference type="PANTHER" id="PTHR10131:SF94">
    <property type="entry name" value="TNF RECEPTOR-ASSOCIATED FACTOR 4"/>
    <property type="match status" value="1"/>
</dbReference>
<reference evidence="8" key="1">
    <citation type="submission" date="2011-12" db="EMBL/GenBank/DDBJ databases">
        <title>The Draft Genome of Lepisosteus oculatus.</title>
        <authorList>
            <consortium name="The Broad Institute Genome Assembly &amp; Analysis Group"/>
            <consortium name="Computational R&amp;D Group"/>
            <consortium name="and Sequencing Platform"/>
            <person name="Di Palma F."/>
            <person name="Alfoldi J."/>
            <person name="Johnson J."/>
            <person name="Berlin A."/>
            <person name="Gnerre S."/>
            <person name="Jaffe D."/>
            <person name="MacCallum I."/>
            <person name="Young S."/>
            <person name="Walker B.J."/>
            <person name="Lander E.S."/>
            <person name="Lindblad-Toh K."/>
        </authorList>
    </citation>
    <scope>NUCLEOTIDE SEQUENCE [LARGE SCALE GENOMIC DNA]</scope>
</reference>
<evidence type="ECO:0000259" key="6">
    <source>
        <dbReference type="PROSITE" id="PS51081"/>
    </source>
</evidence>
<name>W5MQZ6_LEPOC</name>
<evidence type="ECO:0000313" key="8">
    <source>
        <dbReference type="Proteomes" id="UP000018468"/>
    </source>
</evidence>
<keyword evidence="8" id="KW-1185">Reference proteome</keyword>
<dbReference type="STRING" id="7918.ENSLOCP00000010805"/>
<reference evidence="7" key="2">
    <citation type="submission" date="2025-08" db="UniProtKB">
        <authorList>
            <consortium name="Ensembl"/>
        </authorList>
    </citation>
    <scope>IDENTIFICATION</scope>
</reference>
<dbReference type="OMA" id="CFINPES"/>
<dbReference type="InParanoid" id="W5MQZ6"/>
<dbReference type="PANTHER" id="PTHR10131">
    <property type="entry name" value="TNF RECEPTOR ASSOCIATED FACTOR"/>
    <property type="match status" value="1"/>
</dbReference>
<dbReference type="PROSITE" id="PS51081">
    <property type="entry name" value="ZF_SIAH"/>
    <property type="match status" value="1"/>
</dbReference>
<dbReference type="eggNOG" id="KOG0297">
    <property type="taxonomic scope" value="Eukaryota"/>
</dbReference>
<evidence type="ECO:0000256" key="2">
    <source>
        <dbReference type="ARBA" id="ARBA00022771"/>
    </source>
</evidence>
<dbReference type="SUPFAM" id="SSF57850">
    <property type="entry name" value="RING/U-box"/>
    <property type="match status" value="1"/>
</dbReference>
<dbReference type="SUPFAM" id="SSF49599">
    <property type="entry name" value="TRAF domain-like"/>
    <property type="match status" value="1"/>
</dbReference>
<reference evidence="7" key="3">
    <citation type="submission" date="2025-09" db="UniProtKB">
        <authorList>
            <consortium name="Ensembl"/>
        </authorList>
    </citation>
    <scope>IDENTIFICATION</scope>
</reference>
<evidence type="ECO:0000256" key="3">
    <source>
        <dbReference type="ARBA" id="ARBA00022833"/>
    </source>
</evidence>
<keyword evidence="2 4" id="KW-0863">Zinc-finger</keyword>
<feature type="domain" description="RING-type" evidence="5">
    <location>
        <begin position="20"/>
        <end position="58"/>
    </location>
</feature>
<evidence type="ECO:0000256" key="4">
    <source>
        <dbReference type="PROSITE-ProRule" id="PRU00455"/>
    </source>
</evidence>
<keyword evidence="1" id="KW-0479">Metal-binding</keyword>
<protein>
    <submittedName>
        <fullName evidence="7">Ring finger protein 151</fullName>
    </submittedName>
</protein>